<dbReference type="GO" id="GO:0005829">
    <property type="term" value="C:cytosol"/>
    <property type="evidence" value="ECO:0007669"/>
    <property type="project" value="TreeGrafter"/>
</dbReference>
<evidence type="ECO:0000313" key="4">
    <source>
        <dbReference type="EMBL" id="RXZ51681.1"/>
    </source>
</evidence>
<dbReference type="InterPro" id="IPR001387">
    <property type="entry name" value="Cro/C1-type_HTH"/>
</dbReference>
<feature type="compositionally biased region" description="Low complexity" evidence="2">
    <location>
        <begin position="69"/>
        <end position="78"/>
    </location>
</feature>
<accession>A0A4Q2JTE5</accession>
<dbReference type="OrthoDB" id="5114244at2"/>
<dbReference type="PROSITE" id="PS50943">
    <property type="entry name" value="HTH_CROC1"/>
    <property type="match status" value="1"/>
</dbReference>
<sequence>MTSEDLGSRLREIRTRKGLTLRSVAQAVGVSASLISQVETGKTQPSVSTLYALVTHLGVSFDELMTGAAATGPARPGPVDGAAPQHPVQRSSENAVLEMENGVRWERLASSPAGPAEAVLVSYEPGASSSLDRRLMRHAGFEFAYIIEGEITLRLEFETYVLGPGDSLQFDSTRPHLYENRGTSPARGVWFVTGRREHRDGAPAAPDEPVQRRGARLSSAVDVLRAIDES</sequence>
<feature type="domain" description="HTH cro/C1-type" evidence="3">
    <location>
        <begin position="10"/>
        <end position="64"/>
    </location>
</feature>
<reference evidence="4 5" key="1">
    <citation type="submission" date="2019-01" db="EMBL/GenBank/DDBJ databases">
        <authorList>
            <person name="Li J."/>
        </authorList>
    </citation>
    <scope>NUCLEOTIDE SEQUENCE [LARGE SCALE GENOMIC DNA]</scope>
    <source>
        <strain evidence="4 5">CGMCC 4.7180</strain>
    </source>
</reference>
<evidence type="ECO:0000313" key="5">
    <source>
        <dbReference type="Proteomes" id="UP000292881"/>
    </source>
</evidence>
<evidence type="ECO:0000256" key="1">
    <source>
        <dbReference type="ARBA" id="ARBA00023125"/>
    </source>
</evidence>
<dbReference type="InterPro" id="IPR050807">
    <property type="entry name" value="TransReg_Diox_bact_type"/>
</dbReference>
<dbReference type="PANTHER" id="PTHR46797:SF1">
    <property type="entry name" value="METHYLPHOSPHONATE SYNTHASE"/>
    <property type="match status" value="1"/>
</dbReference>
<proteinExistence type="predicted"/>
<dbReference type="GO" id="GO:0003700">
    <property type="term" value="F:DNA-binding transcription factor activity"/>
    <property type="evidence" value="ECO:0007669"/>
    <property type="project" value="TreeGrafter"/>
</dbReference>
<dbReference type="AlphaFoldDB" id="A0A4Q2JTE5"/>
<dbReference type="GO" id="GO:0003677">
    <property type="term" value="F:DNA binding"/>
    <property type="evidence" value="ECO:0007669"/>
    <property type="project" value="UniProtKB-KW"/>
</dbReference>
<protein>
    <submittedName>
        <fullName evidence="4">Helix-turn-helix domain-containing protein</fullName>
    </submittedName>
</protein>
<dbReference type="InterPro" id="IPR013096">
    <property type="entry name" value="Cupin_2"/>
</dbReference>
<dbReference type="Pfam" id="PF13560">
    <property type="entry name" value="HTH_31"/>
    <property type="match status" value="1"/>
</dbReference>
<dbReference type="Gene3D" id="1.10.260.40">
    <property type="entry name" value="lambda repressor-like DNA-binding domains"/>
    <property type="match status" value="1"/>
</dbReference>
<dbReference type="SUPFAM" id="SSF47413">
    <property type="entry name" value="lambda repressor-like DNA-binding domains"/>
    <property type="match status" value="1"/>
</dbReference>
<dbReference type="PANTHER" id="PTHR46797">
    <property type="entry name" value="HTH-TYPE TRANSCRIPTIONAL REGULATOR"/>
    <property type="match status" value="1"/>
</dbReference>
<evidence type="ECO:0000256" key="2">
    <source>
        <dbReference type="SAM" id="MobiDB-lite"/>
    </source>
</evidence>
<dbReference type="CDD" id="cd00093">
    <property type="entry name" value="HTH_XRE"/>
    <property type="match status" value="1"/>
</dbReference>
<keyword evidence="5" id="KW-1185">Reference proteome</keyword>
<dbReference type="InterPro" id="IPR010982">
    <property type="entry name" value="Lambda_DNA-bd_dom_sf"/>
</dbReference>
<gene>
    <name evidence="4" type="ORF">ESO86_01285</name>
</gene>
<comment type="caution">
    <text evidence="4">The sequence shown here is derived from an EMBL/GenBank/DDBJ whole genome shotgun (WGS) entry which is preliminary data.</text>
</comment>
<evidence type="ECO:0000259" key="3">
    <source>
        <dbReference type="PROSITE" id="PS50943"/>
    </source>
</evidence>
<dbReference type="InterPro" id="IPR011051">
    <property type="entry name" value="RmlC_Cupin_sf"/>
</dbReference>
<dbReference type="CDD" id="cd02209">
    <property type="entry name" value="cupin_XRE_C"/>
    <property type="match status" value="1"/>
</dbReference>
<dbReference type="Proteomes" id="UP000292881">
    <property type="component" value="Unassembled WGS sequence"/>
</dbReference>
<feature type="region of interest" description="Disordered" evidence="2">
    <location>
        <begin position="69"/>
        <end position="92"/>
    </location>
</feature>
<name>A0A4Q2JTE5_9MICO</name>
<dbReference type="Gene3D" id="2.60.120.10">
    <property type="entry name" value="Jelly Rolls"/>
    <property type="match status" value="1"/>
</dbReference>
<organism evidence="4 5">
    <name type="scientific">Agromyces binzhouensis</name>
    <dbReference type="NCBI Taxonomy" id="1817495"/>
    <lineage>
        <taxon>Bacteria</taxon>
        <taxon>Bacillati</taxon>
        <taxon>Actinomycetota</taxon>
        <taxon>Actinomycetes</taxon>
        <taxon>Micrococcales</taxon>
        <taxon>Microbacteriaceae</taxon>
        <taxon>Agromyces</taxon>
    </lineage>
</organism>
<dbReference type="SUPFAM" id="SSF51182">
    <property type="entry name" value="RmlC-like cupins"/>
    <property type="match status" value="1"/>
</dbReference>
<keyword evidence="1" id="KW-0238">DNA-binding</keyword>
<dbReference type="SMART" id="SM00530">
    <property type="entry name" value="HTH_XRE"/>
    <property type="match status" value="1"/>
</dbReference>
<dbReference type="RefSeq" id="WP_129233089.1">
    <property type="nucleotide sequence ID" value="NZ_SDPL01000008.1"/>
</dbReference>
<dbReference type="EMBL" id="SDPL01000008">
    <property type="protein sequence ID" value="RXZ51681.1"/>
    <property type="molecule type" value="Genomic_DNA"/>
</dbReference>
<dbReference type="Pfam" id="PF07883">
    <property type="entry name" value="Cupin_2"/>
    <property type="match status" value="1"/>
</dbReference>
<dbReference type="InterPro" id="IPR014710">
    <property type="entry name" value="RmlC-like_jellyroll"/>
</dbReference>